<dbReference type="GO" id="GO:0005524">
    <property type="term" value="F:ATP binding"/>
    <property type="evidence" value="ECO:0007669"/>
    <property type="project" value="InterPro"/>
</dbReference>
<dbReference type="PANTHER" id="PTHR38248:SF2">
    <property type="entry name" value="FUNK1 11"/>
    <property type="match status" value="1"/>
</dbReference>
<dbReference type="InterPro" id="IPR040976">
    <property type="entry name" value="Pkinase_fungal"/>
</dbReference>
<protein>
    <recommendedName>
        <fullName evidence="1">Protein kinase domain-containing protein</fullName>
    </recommendedName>
</protein>
<comment type="caution">
    <text evidence="2">The sequence shown here is derived from an EMBL/GenBank/DDBJ whole genome shotgun (WGS) entry which is preliminary data.</text>
</comment>
<accession>A0A9P6E2B1</accession>
<keyword evidence="3" id="KW-1185">Reference proteome</keyword>
<dbReference type="GO" id="GO:0004672">
    <property type="term" value="F:protein kinase activity"/>
    <property type="evidence" value="ECO:0007669"/>
    <property type="project" value="InterPro"/>
</dbReference>
<dbReference type="EMBL" id="MU128910">
    <property type="protein sequence ID" value="KAF9520929.1"/>
    <property type="molecule type" value="Genomic_DNA"/>
</dbReference>
<gene>
    <name evidence="2" type="ORF">BS47DRAFT_416327</name>
</gene>
<reference evidence="2" key="1">
    <citation type="journal article" date="2020" name="Nat. Commun.">
        <title>Large-scale genome sequencing of mycorrhizal fungi provides insights into the early evolution of symbiotic traits.</title>
        <authorList>
            <person name="Miyauchi S."/>
            <person name="Kiss E."/>
            <person name="Kuo A."/>
            <person name="Drula E."/>
            <person name="Kohler A."/>
            <person name="Sanchez-Garcia M."/>
            <person name="Morin E."/>
            <person name="Andreopoulos B."/>
            <person name="Barry K.W."/>
            <person name="Bonito G."/>
            <person name="Buee M."/>
            <person name="Carver A."/>
            <person name="Chen C."/>
            <person name="Cichocki N."/>
            <person name="Clum A."/>
            <person name="Culley D."/>
            <person name="Crous P.W."/>
            <person name="Fauchery L."/>
            <person name="Girlanda M."/>
            <person name="Hayes R.D."/>
            <person name="Keri Z."/>
            <person name="LaButti K."/>
            <person name="Lipzen A."/>
            <person name="Lombard V."/>
            <person name="Magnuson J."/>
            <person name="Maillard F."/>
            <person name="Murat C."/>
            <person name="Nolan M."/>
            <person name="Ohm R.A."/>
            <person name="Pangilinan J."/>
            <person name="Pereira M.F."/>
            <person name="Perotto S."/>
            <person name="Peter M."/>
            <person name="Pfister S."/>
            <person name="Riley R."/>
            <person name="Sitrit Y."/>
            <person name="Stielow J.B."/>
            <person name="Szollosi G."/>
            <person name="Zifcakova L."/>
            <person name="Stursova M."/>
            <person name="Spatafora J.W."/>
            <person name="Tedersoo L."/>
            <person name="Vaario L.M."/>
            <person name="Yamada A."/>
            <person name="Yan M."/>
            <person name="Wang P."/>
            <person name="Xu J."/>
            <person name="Bruns T."/>
            <person name="Baldrian P."/>
            <person name="Vilgalys R."/>
            <person name="Dunand C."/>
            <person name="Henrissat B."/>
            <person name="Grigoriev I.V."/>
            <person name="Hibbett D."/>
            <person name="Nagy L.G."/>
            <person name="Martin F.M."/>
        </authorList>
    </citation>
    <scope>NUCLEOTIDE SEQUENCE</scope>
    <source>
        <strain evidence="2">UP504</strain>
    </source>
</reference>
<dbReference type="Proteomes" id="UP000886523">
    <property type="component" value="Unassembled WGS sequence"/>
</dbReference>
<dbReference type="OrthoDB" id="3266921at2759"/>
<dbReference type="PANTHER" id="PTHR38248">
    <property type="entry name" value="FUNK1 6"/>
    <property type="match status" value="1"/>
</dbReference>
<evidence type="ECO:0000313" key="2">
    <source>
        <dbReference type="EMBL" id="KAF9520929.1"/>
    </source>
</evidence>
<name>A0A9P6E2B1_9AGAM</name>
<dbReference type="InterPro" id="IPR008266">
    <property type="entry name" value="Tyr_kinase_AS"/>
</dbReference>
<evidence type="ECO:0000259" key="1">
    <source>
        <dbReference type="PROSITE" id="PS50011"/>
    </source>
</evidence>
<evidence type="ECO:0000313" key="3">
    <source>
        <dbReference type="Proteomes" id="UP000886523"/>
    </source>
</evidence>
<dbReference type="Pfam" id="PF17667">
    <property type="entry name" value="Pkinase_fungal"/>
    <property type="match status" value="1"/>
</dbReference>
<dbReference type="PROSITE" id="PS50011">
    <property type="entry name" value="PROTEIN_KINASE_DOM"/>
    <property type="match status" value="1"/>
</dbReference>
<dbReference type="SUPFAM" id="SSF56112">
    <property type="entry name" value="Protein kinase-like (PK-like)"/>
    <property type="match status" value="1"/>
</dbReference>
<feature type="domain" description="Protein kinase" evidence="1">
    <location>
        <begin position="1"/>
        <end position="157"/>
    </location>
</feature>
<proteinExistence type="predicted"/>
<dbReference type="Gene3D" id="1.10.510.10">
    <property type="entry name" value="Transferase(Phosphotransferase) domain 1"/>
    <property type="match status" value="1"/>
</dbReference>
<dbReference type="InterPro" id="IPR000719">
    <property type="entry name" value="Prot_kinase_dom"/>
</dbReference>
<organism evidence="2 3">
    <name type="scientific">Hydnum rufescens UP504</name>
    <dbReference type="NCBI Taxonomy" id="1448309"/>
    <lineage>
        <taxon>Eukaryota</taxon>
        <taxon>Fungi</taxon>
        <taxon>Dikarya</taxon>
        <taxon>Basidiomycota</taxon>
        <taxon>Agaricomycotina</taxon>
        <taxon>Agaricomycetes</taxon>
        <taxon>Cantharellales</taxon>
        <taxon>Hydnaceae</taxon>
        <taxon>Hydnum</taxon>
    </lineage>
</organism>
<dbReference type="InterPro" id="IPR011009">
    <property type="entry name" value="Kinase-like_dom_sf"/>
</dbReference>
<dbReference type="AlphaFoldDB" id="A0A9P6E2B1"/>
<dbReference type="PROSITE" id="PS00109">
    <property type="entry name" value="PROTEIN_KINASE_TYR"/>
    <property type="match status" value="1"/>
</dbReference>
<sequence length="157" mass="17995">MGNVPNIELPSAQGGLRIGQVLEEHRVHYRIVFEEIGTPVHQLRTFSEIFVALRDAVFALKAMFSVKYIHRDVSSSNILLLREPGGRARGLLVDLEYAKDVTVKSTPHEFRTGTRDFMALEVRERSYLFRPDPEQEPGEVRRLPPFQHNCLHDVEST</sequence>